<dbReference type="PANTHER" id="PTHR44791:SF1">
    <property type="entry name" value="TELOMERASE PROTEIN COMPONENT 1"/>
    <property type="match status" value="1"/>
</dbReference>
<evidence type="ECO:0000259" key="6">
    <source>
        <dbReference type="Pfam" id="PF24883"/>
    </source>
</evidence>
<feature type="repeat" description="WD" evidence="3">
    <location>
        <begin position="710"/>
        <end position="751"/>
    </location>
</feature>
<dbReference type="GO" id="GO:0003720">
    <property type="term" value="F:telomerase activity"/>
    <property type="evidence" value="ECO:0007669"/>
    <property type="project" value="TreeGrafter"/>
</dbReference>
<dbReference type="PANTHER" id="PTHR44791">
    <property type="entry name" value="TELOMERASE PROTEIN COMPONENT 1 TEP1"/>
    <property type="match status" value="1"/>
</dbReference>
<dbReference type="PRINTS" id="PR00320">
    <property type="entry name" value="GPROTEINBRPT"/>
</dbReference>
<feature type="domain" description="DUF4062" evidence="4">
    <location>
        <begin position="9"/>
        <end position="109"/>
    </location>
</feature>
<dbReference type="SUPFAM" id="SSF50998">
    <property type="entry name" value="Quinoprotein alcohol dehydrogenase-like"/>
    <property type="match status" value="1"/>
</dbReference>
<dbReference type="InterPro" id="IPR019775">
    <property type="entry name" value="WD40_repeat_CS"/>
</dbReference>
<organism evidence="7 8">
    <name type="scientific">Uabimicrobium amorphum</name>
    <dbReference type="NCBI Taxonomy" id="2596890"/>
    <lineage>
        <taxon>Bacteria</taxon>
        <taxon>Pseudomonadati</taxon>
        <taxon>Planctomycetota</taxon>
        <taxon>Candidatus Uabimicrobiia</taxon>
        <taxon>Candidatus Uabimicrobiales</taxon>
        <taxon>Candidatus Uabimicrobiaceae</taxon>
        <taxon>Candidatus Uabimicrobium</taxon>
    </lineage>
</organism>
<evidence type="ECO:0008006" key="9">
    <source>
        <dbReference type="Google" id="ProtNLM"/>
    </source>
</evidence>
<evidence type="ECO:0000256" key="3">
    <source>
        <dbReference type="PROSITE-ProRule" id="PRU00221"/>
    </source>
</evidence>
<evidence type="ECO:0000313" key="8">
    <source>
        <dbReference type="Proteomes" id="UP000326354"/>
    </source>
</evidence>
<dbReference type="GO" id="GO:0070034">
    <property type="term" value="F:telomerase RNA binding"/>
    <property type="evidence" value="ECO:0007669"/>
    <property type="project" value="TreeGrafter"/>
</dbReference>
<dbReference type="AlphaFoldDB" id="A0A5S9F3I8"/>
<reference evidence="7 8" key="1">
    <citation type="submission" date="2019-08" db="EMBL/GenBank/DDBJ databases">
        <title>Complete genome sequence of Candidatus Uab amorphum.</title>
        <authorList>
            <person name="Shiratori T."/>
            <person name="Suzuki S."/>
            <person name="Kakizawa Y."/>
            <person name="Ishida K."/>
        </authorList>
    </citation>
    <scope>NUCLEOTIDE SEQUENCE [LARGE SCALE GENOMIC DNA]</scope>
    <source>
        <strain evidence="7 8">SRT547</strain>
    </source>
</reference>
<accession>A0A5S9F3I8</accession>
<dbReference type="InterPro" id="IPR027417">
    <property type="entry name" value="P-loop_NTPase"/>
</dbReference>
<evidence type="ECO:0000313" key="7">
    <source>
        <dbReference type="EMBL" id="BBM84301.1"/>
    </source>
</evidence>
<gene>
    <name evidence="7" type="ORF">UABAM_02658</name>
</gene>
<dbReference type="InterPro" id="IPR025139">
    <property type="entry name" value="DUF4062"/>
</dbReference>
<dbReference type="PROSITE" id="PS00678">
    <property type="entry name" value="WD_REPEATS_1"/>
    <property type="match status" value="2"/>
</dbReference>
<dbReference type="GO" id="GO:0000722">
    <property type="term" value="P:telomere maintenance via recombination"/>
    <property type="evidence" value="ECO:0007669"/>
    <property type="project" value="TreeGrafter"/>
</dbReference>
<dbReference type="CDD" id="cd00200">
    <property type="entry name" value="WD40"/>
    <property type="match status" value="2"/>
</dbReference>
<dbReference type="RefSeq" id="WP_151968463.1">
    <property type="nucleotide sequence ID" value="NZ_AP019860.1"/>
</dbReference>
<dbReference type="InterPro" id="IPR001680">
    <property type="entry name" value="WD40_rpt"/>
</dbReference>
<dbReference type="Pfam" id="PF23411">
    <property type="entry name" value="Beta-prop_Vps41"/>
    <property type="match status" value="1"/>
</dbReference>
<proteinExistence type="predicted"/>
<keyword evidence="8" id="KW-1185">Reference proteome</keyword>
<feature type="domain" description="Nephrocystin 3-like N-terminal" evidence="6">
    <location>
        <begin position="215"/>
        <end position="344"/>
    </location>
</feature>
<dbReference type="Pfam" id="PF13271">
    <property type="entry name" value="DUF4062"/>
    <property type="match status" value="1"/>
</dbReference>
<dbReference type="EMBL" id="AP019860">
    <property type="protein sequence ID" value="BBM84301.1"/>
    <property type="molecule type" value="Genomic_DNA"/>
</dbReference>
<dbReference type="InterPro" id="IPR011047">
    <property type="entry name" value="Quinoprotein_ADH-like_sf"/>
</dbReference>
<keyword evidence="2" id="KW-0677">Repeat</keyword>
<dbReference type="PROSITE" id="PS50294">
    <property type="entry name" value="WD_REPEATS_REGION"/>
    <property type="match status" value="5"/>
</dbReference>
<feature type="repeat" description="WD" evidence="3">
    <location>
        <begin position="954"/>
        <end position="986"/>
    </location>
</feature>
<dbReference type="SUPFAM" id="SSF52540">
    <property type="entry name" value="P-loop containing nucleoside triphosphate hydrolases"/>
    <property type="match status" value="1"/>
</dbReference>
<dbReference type="Gene3D" id="2.130.10.10">
    <property type="entry name" value="YVTN repeat-like/Quinoprotein amine dehydrogenase"/>
    <property type="match status" value="3"/>
</dbReference>
<feature type="domain" description="Vps41 beta-propeller" evidence="5">
    <location>
        <begin position="1036"/>
        <end position="1128"/>
    </location>
</feature>
<dbReference type="InterPro" id="IPR015943">
    <property type="entry name" value="WD40/YVTN_repeat-like_dom_sf"/>
</dbReference>
<dbReference type="InterPro" id="IPR057780">
    <property type="entry name" value="Beta-prop_Vps41"/>
</dbReference>
<evidence type="ECO:0000259" key="4">
    <source>
        <dbReference type="Pfam" id="PF13271"/>
    </source>
</evidence>
<name>A0A5S9F3I8_UABAM</name>
<evidence type="ECO:0000256" key="2">
    <source>
        <dbReference type="ARBA" id="ARBA00022737"/>
    </source>
</evidence>
<dbReference type="InterPro" id="IPR052652">
    <property type="entry name" value="Telomerase_Complex_Comp"/>
</dbReference>
<dbReference type="OrthoDB" id="223117at2"/>
<dbReference type="Proteomes" id="UP000326354">
    <property type="component" value="Chromosome"/>
</dbReference>
<feature type="repeat" description="WD" evidence="3">
    <location>
        <begin position="833"/>
        <end position="874"/>
    </location>
</feature>
<feature type="repeat" description="WD" evidence="3">
    <location>
        <begin position="1036"/>
        <end position="1077"/>
    </location>
</feature>
<dbReference type="InterPro" id="IPR020472">
    <property type="entry name" value="WD40_PAC1"/>
</dbReference>
<protein>
    <recommendedName>
        <fullName evidence="9">DUF4062 domain-containing protein</fullName>
    </recommendedName>
</protein>
<dbReference type="PROSITE" id="PS50082">
    <property type="entry name" value="WD_REPEATS_2"/>
    <property type="match status" value="6"/>
</dbReference>
<feature type="repeat" description="WD" evidence="3">
    <location>
        <begin position="996"/>
        <end position="1037"/>
    </location>
</feature>
<dbReference type="SMART" id="SM00320">
    <property type="entry name" value="WD40"/>
    <property type="match status" value="11"/>
</dbReference>
<keyword evidence="1 3" id="KW-0853">WD repeat</keyword>
<dbReference type="Pfam" id="PF24883">
    <property type="entry name" value="NPHP3_N"/>
    <property type="match status" value="1"/>
</dbReference>
<evidence type="ECO:0000256" key="1">
    <source>
        <dbReference type="ARBA" id="ARBA00022574"/>
    </source>
</evidence>
<dbReference type="InterPro" id="IPR056884">
    <property type="entry name" value="NPHP3-like_N"/>
</dbReference>
<feature type="repeat" description="WD" evidence="3">
    <location>
        <begin position="1078"/>
        <end position="1117"/>
    </location>
</feature>
<sequence length="1221" mass="138667">MLNTWKMLKVFVSSTFLDLELERDRLHQIFEKIEQKILHKRLTICSYDLRWRDRSSTEHVVDWCIRMVEQCDYFIAILGNRYGWIPEKGVDGKQNKEGYSVTEMEIRKALEIIPKERRFFCFTQGEEKSGDNVAATTKLKQFIQNEGETVFHCDNVAELLDNVTSHFQKVVNSEYPNAPQSEEQQSYRDILRNFLAEKVHRFCGRKEYLRSLHEFVDANDRQNYLCIEAVAGTGKSALLAKFICERGGTKIPIVAHFMGMGRDSRQISGIVHNIAEQLKVWNILKEVPSDLESLQLAVKKSLEAYTQPLILIVDGLDEVADNGRDLLWLPRSLPQNIRIILSSRPADTLDRVQDFPFVTTKQLMPLSMNETNEIIEIFSQKHRLNFSTDDKELLRKRASGNPLYLKVALEEVATSGIAVGQLAVSIEALFEQVLERLEKDFSTKFPSLQSPAAAMIQTYLGLIAAGENGVLEKEVKDILSVGDDFVMLARKSLRTFVVQRQNFLNFFHPQFELAIKMRLGKSGMRNCHKKMAAYLHKKGHEYYRTLEELPFQLQWAEEYEQLLEVLTQFDFLQAKCNAHMVAELKNDLDFALNGQVVKLRQSSEFEMAPQVRVNREIISLMNRAIGIDGQFLQDHPQCLLQTLWNYGYWHDHHDAQQHFTKDDPTYAWNQDKPKFHLVVEHWRQNASSSSPWLRAIRPLPTRLDSPVLNIFQHEQPVTGIDISSDGTKAASGSYDCTLRVWDIHTNKILLEHTYEAPVNDVRFSPDGSMVYSAGLQIDVWDVSQGEKIKSLGEENVLITKMTLSANGELLAVATADNRVVVYNTISKQQVACFADYSHAISNLSISSDLKFLASGDYGNSMKIWDLQSRELVTSYESEGIISDVDFHPGNKKIAISTHIYFQIWDMEAQKIVHSHNLGAAPMSITYSSDGETLAIGAQQIFLFDTKEYKQQAVLEGHDSIVGSVHFTPDGKKLISGSMDKTVRLWSTKVQGTSLQAHEHKFLISDMAISEDAHFVASGSYDQFVMLWDGITGKRITQFSTGVVSCLLFSPCNTLLIIGTHDNKIHLWNLESQTLTCTLSGHSQSISSLAMSGNTILSGSEDGSIFVWSAKEQQCIHQLDAHDIRVVSLEFTDDNTVVSHSYIEKKVWSADNYECLEKEQLTAAVTANTGTYDVEIDEGVMKITINGQPLFFPYLENVFCRENRIIGNSGNYPLIFEPERIS</sequence>
<dbReference type="Gene3D" id="3.40.50.300">
    <property type="entry name" value="P-loop containing nucleotide triphosphate hydrolases"/>
    <property type="match status" value="1"/>
</dbReference>
<dbReference type="Pfam" id="PF00400">
    <property type="entry name" value="WD40"/>
    <property type="match status" value="5"/>
</dbReference>
<evidence type="ECO:0000259" key="5">
    <source>
        <dbReference type="Pfam" id="PF23411"/>
    </source>
</evidence>
<dbReference type="KEGG" id="uam:UABAM_02658"/>